<proteinExistence type="predicted"/>
<dbReference type="EMBL" id="NXMA01000005">
    <property type="protein sequence ID" value="TKX32416.1"/>
    <property type="molecule type" value="Genomic_DNA"/>
</dbReference>
<dbReference type="Proteomes" id="UP000310353">
    <property type="component" value="Unassembled WGS sequence"/>
</dbReference>
<name>A0A4U7BTB6_9BACT</name>
<dbReference type="InterPro" id="IPR010982">
    <property type="entry name" value="Lambda_DNA-bd_dom_sf"/>
</dbReference>
<dbReference type="AlphaFoldDB" id="A0A4U7BTB6"/>
<comment type="caution">
    <text evidence="1">The sequence shown here is derived from an EMBL/GenBank/DDBJ whole genome shotgun (WGS) entry which is preliminary data.</text>
</comment>
<protein>
    <submittedName>
        <fullName evidence="1">Transcriptional regulator</fullName>
    </submittedName>
</protein>
<evidence type="ECO:0000313" key="1">
    <source>
        <dbReference type="EMBL" id="TKX32416.1"/>
    </source>
</evidence>
<dbReference type="GO" id="GO:0003677">
    <property type="term" value="F:DNA binding"/>
    <property type="evidence" value="ECO:0007669"/>
    <property type="project" value="InterPro"/>
</dbReference>
<dbReference type="SUPFAM" id="SSF47413">
    <property type="entry name" value="lambda repressor-like DNA-binding domains"/>
    <property type="match status" value="1"/>
</dbReference>
<organism evidence="1 2">
    <name type="scientific">Campylobacter aviculae</name>
    <dbReference type="NCBI Taxonomy" id="2510190"/>
    <lineage>
        <taxon>Bacteria</taxon>
        <taxon>Pseudomonadati</taxon>
        <taxon>Campylobacterota</taxon>
        <taxon>Epsilonproteobacteria</taxon>
        <taxon>Campylobacterales</taxon>
        <taxon>Campylobacteraceae</taxon>
        <taxon>Campylobacter</taxon>
    </lineage>
</organism>
<reference evidence="1 2" key="1">
    <citation type="submission" date="2018-05" db="EMBL/GenBank/DDBJ databases">
        <title>Novel Campyloabacter and Helicobacter Species and Strains.</title>
        <authorList>
            <person name="Mannion A.J."/>
            <person name="Shen Z."/>
            <person name="Fox J.G."/>
        </authorList>
    </citation>
    <scope>NUCLEOTIDE SEQUENCE [LARGE SCALE GENOMIC DNA]</scope>
    <source>
        <strain evidence="2">MIT17-670</strain>
    </source>
</reference>
<sequence length="78" mass="8992">MAKNDDNLIKKTCKELGLTYKQLGEKIGYSESALNNASRQEKISEPLTFAINLYLENLKLKEELEDFRTLKKILTKTL</sequence>
<keyword evidence="2" id="KW-1185">Reference proteome</keyword>
<accession>A0A4U7BTB6</accession>
<dbReference type="RefSeq" id="WP_137622088.1">
    <property type="nucleotide sequence ID" value="NZ_NXMA01000005.1"/>
</dbReference>
<evidence type="ECO:0000313" key="2">
    <source>
        <dbReference type="Proteomes" id="UP000310353"/>
    </source>
</evidence>
<gene>
    <name evidence="1" type="ORF">CQA76_03580</name>
</gene>
<dbReference type="OrthoDB" id="5325594at2"/>